<keyword evidence="2" id="KW-1185">Reference proteome</keyword>
<accession>A0ABV7T684</accession>
<dbReference type="RefSeq" id="WP_386364758.1">
    <property type="nucleotide sequence ID" value="NZ_JBHRXZ010000022.1"/>
</dbReference>
<dbReference type="Pfam" id="PF04891">
    <property type="entry name" value="NifQ"/>
    <property type="match status" value="1"/>
</dbReference>
<name>A0ABV7T684_9GAMM</name>
<sequence>MSGQALVRGDAMPVEGRQGVNAAWLGEILQAQRQGRTCLPLLLGLSQEEFDSRVGPLACTSTALAPDREKDVLRQELLDLRRDEWSELRALLLAGRAGNDPDEAVMASVVSAACLGGDHLWRDLGLPSRLELHALLTHNFPLLASRNLNNMRWKKFFYKQLCEQDGGYVCRSPSCEQCPTYHDCFGEES</sequence>
<evidence type="ECO:0000313" key="2">
    <source>
        <dbReference type="Proteomes" id="UP001595630"/>
    </source>
</evidence>
<dbReference type="InterPro" id="IPR006975">
    <property type="entry name" value="NifQ"/>
</dbReference>
<gene>
    <name evidence="1" type="ORF">ACFOMF_11115</name>
</gene>
<evidence type="ECO:0000313" key="1">
    <source>
        <dbReference type="EMBL" id="MFC3608329.1"/>
    </source>
</evidence>
<proteinExistence type="predicted"/>
<organism evidence="1 2">
    <name type="scientific">Stutzerimonas tarimensis</name>
    <dbReference type="NCBI Taxonomy" id="1507735"/>
    <lineage>
        <taxon>Bacteria</taxon>
        <taxon>Pseudomonadati</taxon>
        <taxon>Pseudomonadota</taxon>
        <taxon>Gammaproteobacteria</taxon>
        <taxon>Pseudomonadales</taxon>
        <taxon>Pseudomonadaceae</taxon>
        <taxon>Stutzerimonas</taxon>
    </lineage>
</organism>
<protein>
    <submittedName>
        <fullName evidence="1">Nitrogen fixation protein NifQ</fullName>
    </submittedName>
</protein>
<comment type="caution">
    <text evidence="1">The sequence shown here is derived from an EMBL/GenBank/DDBJ whole genome shotgun (WGS) entry which is preliminary data.</text>
</comment>
<dbReference type="EMBL" id="JBHRXZ010000022">
    <property type="protein sequence ID" value="MFC3608329.1"/>
    <property type="molecule type" value="Genomic_DNA"/>
</dbReference>
<dbReference type="Proteomes" id="UP001595630">
    <property type="component" value="Unassembled WGS sequence"/>
</dbReference>
<reference evidence="2" key="1">
    <citation type="journal article" date="2019" name="Int. J. Syst. Evol. Microbiol.">
        <title>The Global Catalogue of Microorganisms (GCM) 10K type strain sequencing project: providing services to taxonomists for standard genome sequencing and annotation.</title>
        <authorList>
            <consortium name="The Broad Institute Genomics Platform"/>
            <consortium name="The Broad Institute Genome Sequencing Center for Infectious Disease"/>
            <person name="Wu L."/>
            <person name="Ma J."/>
        </authorList>
    </citation>
    <scope>NUCLEOTIDE SEQUENCE [LARGE SCALE GENOMIC DNA]</scope>
    <source>
        <strain evidence="2">KCTC 42447</strain>
    </source>
</reference>